<dbReference type="InterPro" id="IPR052018">
    <property type="entry name" value="PHP_domain"/>
</dbReference>
<dbReference type="InterPro" id="IPR016195">
    <property type="entry name" value="Pol/histidinol_Pase-like"/>
</dbReference>
<dbReference type="EMBL" id="PCWK01000060">
    <property type="protein sequence ID" value="PIR01955.1"/>
    <property type="molecule type" value="Genomic_DNA"/>
</dbReference>
<feature type="domain" description="Polymerase/histidinol phosphatase N-terminal" evidence="1">
    <location>
        <begin position="3"/>
        <end position="69"/>
    </location>
</feature>
<dbReference type="Pfam" id="PF13263">
    <property type="entry name" value="PHP_C"/>
    <property type="match status" value="1"/>
</dbReference>
<dbReference type="Proteomes" id="UP000231139">
    <property type="component" value="Unassembled WGS sequence"/>
</dbReference>
<name>A0A2H0N1H1_9BACT</name>
<organism evidence="2 3">
    <name type="scientific">Candidatus Nealsonbacteria bacterium CG11_big_fil_rev_8_21_14_0_20_35_11</name>
    <dbReference type="NCBI Taxonomy" id="1974713"/>
    <lineage>
        <taxon>Bacteria</taxon>
        <taxon>Candidatus Nealsoniibacteriota</taxon>
    </lineage>
</organism>
<evidence type="ECO:0000259" key="1">
    <source>
        <dbReference type="SMART" id="SM00481"/>
    </source>
</evidence>
<dbReference type="NCBIfam" id="NF038032">
    <property type="entry name" value="CehA_McbA_metalo"/>
    <property type="match status" value="1"/>
</dbReference>
<accession>A0A2H0N1H1</accession>
<sequence>MKIDLHCHSYYSNDGICSPEKLIKSALKKGLNGIALTDHNTAAGWQEAIEAAEKLKAILILGQEIKIKKEGKTVGEILGYFLKKEINPKEKSVEEVIDEIKKQGGIAIIAHPYCWRKPFKELEKYKYLADGIEVFNARNQSKKGNQKSFNFAQKNNLSITAGSDAHSCFEVGNAYIEAGAKNSQEFKELLLQKKIKIIGKQSPIFVYVFPTLGRLLHLFWQPKD</sequence>
<evidence type="ECO:0000313" key="3">
    <source>
        <dbReference type="Proteomes" id="UP000231139"/>
    </source>
</evidence>
<dbReference type="GO" id="GO:0035312">
    <property type="term" value="F:5'-3' DNA exonuclease activity"/>
    <property type="evidence" value="ECO:0007669"/>
    <property type="project" value="TreeGrafter"/>
</dbReference>
<dbReference type="PANTHER" id="PTHR42924:SF3">
    <property type="entry name" value="POLYMERASE_HISTIDINOL PHOSPHATASE N-TERMINAL DOMAIN-CONTAINING PROTEIN"/>
    <property type="match status" value="1"/>
</dbReference>
<dbReference type="GO" id="GO:0004534">
    <property type="term" value="F:5'-3' RNA exonuclease activity"/>
    <property type="evidence" value="ECO:0007669"/>
    <property type="project" value="TreeGrafter"/>
</dbReference>
<dbReference type="Pfam" id="PF02811">
    <property type="entry name" value="PHP"/>
    <property type="match status" value="1"/>
</dbReference>
<dbReference type="InterPro" id="IPR004013">
    <property type="entry name" value="PHP_dom"/>
</dbReference>
<dbReference type="SUPFAM" id="SSF89550">
    <property type="entry name" value="PHP domain-like"/>
    <property type="match status" value="1"/>
</dbReference>
<dbReference type="CDD" id="cd07438">
    <property type="entry name" value="PHP_HisPPase_AMP"/>
    <property type="match status" value="1"/>
</dbReference>
<proteinExistence type="predicted"/>
<gene>
    <name evidence="2" type="ORF">COV62_02625</name>
</gene>
<protein>
    <submittedName>
        <fullName evidence="2">Histidinol-phosphatase</fullName>
    </submittedName>
</protein>
<dbReference type="Gene3D" id="3.20.20.140">
    <property type="entry name" value="Metal-dependent hydrolases"/>
    <property type="match status" value="1"/>
</dbReference>
<dbReference type="AlphaFoldDB" id="A0A2H0N1H1"/>
<dbReference type="InterPro" id="IPR003141">
    <property type="entry name" value="Pol/His_phosphatase_N"/>
</dbReference>
<dbReference type="SMART" id="SM00481">
    <property type="entry name" value="POLIIIAc"/>
    <property type="match status" value="1"/>
</dbReference>
<comment type="caution">
    <text evidence="2">The sequence shown here is derived from an EMBL/GenBank/DDBJ whole genome shotgun (WGS) entry which is preliminary data.</text>
</comment>
<evidence type="ECO:0000313" key="2">
    <source>
        <dbReference type="EMBL" id="PIR01955.1"/>
    </source>
</evidence>
<reference evidence="2 3" key="1">
    <citation type="submission" date="2017-09" db="EMBL/GenBank/DDBJ databases">
        <title>Depth-based differentiation of microbial function through sediment-hosted aquifers and enrichment of novel symbionts in the deep terrestrial subsurface.</title>
        <authorList>
            <person name="Probst A.J."/>
            <person name="Ladd B."/>
            <person name="Jarett J.K."/>
            <person name="Geller-Mcgrath D.E."/>
            <person name="Sieber C.M."/>
            <person name="Emerson J.B."/>
            <person name="Anantharaman K."/>
            <person name="Thomas B.C."/>
            <person name="Malmstrom R."/>
            <person name="Stieglmeier M."/>
            <person name="Klingl A."/>
            <person name="Woyke T."/>
            <person name="Ryan C.M."/>
            <person name="Banfield J.F."/>
        </authorList>
    </citation>
    <scope>NUCLEOTIDE SEQUENCE [LARGE SCALE GENOMIC DNA]</scope>
    <source>
        <strain evidence="2">CG11_big_fil_rev_8_21_14_0_20_35_11</strain>
    </source>
</reference>
<dbReference type="PANTHER" id="PTHR42924">
    <property type="entry name" value="EXONUCLEASE"/>
    <property type="match status" value="1"/>
</dbReference>